<protein>
    <submittedName>
        <fullName evidence="2">PRTRC system ThiF family protein</fullName>
    </submittedName>
</protein>
<dbReference type="NCBIfam" id="TIGR03736">
    <property type="entry name" value="PRTRC_ThiF"/>
    <property type="match status" value="1"/>
</dbReference>
<comment type="caution">
    <text evidence="2">The sequence shown here is derived from an EMBL/GenBank/DDBJ whole genome shotgun (WGS) entry which is preliminary data.</text>
</comment>
<gene>
    <name evidence="2" type="ORF">RY831_14800</name>
</gene>
<dbReference type="InterPro" id="IPR045886">
    <property type="entry name" value="ThiF/MoeB/HesA"/>
</dbReference>
<dbReference type="PANTHER" id="PTHR10953">
    <property type="entry name" value="UBIQUITIN-ACTIVATING ENZYME E1"/>
    <property type="match status" value="1"/>
</dbReference>
<dbReference type="SUPFAM" id="SSF69572">
    <property type="entry name" value="Activating enzymes of the ubiquitin-like proteins"/>
    <property type="match status" value="1"/>
</dbReference>
<keyword evidence="3" id="KW-1185">Reference proteome</keyword>
<evidence type="ECO:0000313" key="2">
    <source>
        <dbReference type="EMBL" id="MEC4720429.1"/>
    </source>
</evidence>
<name>A0ABU6J9V0_9BURK</name>
<dbReference type="Proteomes" id="UP001352263">
    <property type="component" value="Unassembled WGS sequence"/>
</dbReference>
<dbReference type="InterPro" id="IPR000594">
    <property type="entry name" value="ThiF_NAD_FAD-bd"/>
</dbReference>
<organism evidence="2 3">
    <name type="scientific">Noviherbaspirillum album</name>
    <dbReference type="NCBI Taxonomy" id="3080276"/>
    <lineage>
        <taxon>Bacteria</taxon>
        <taxon>Pseudomonadati</taxon>
        <taxon>Pseudomonadota</taxon>
        <taxon>Betaproteobacteria</taxon>
        <taxon>Burkholderiales</taxon>
        <taxon>Oxalobacteraceae</taxon>
        <taxon>Noviherbaspirillum</taxon>
    </lineage>
</organism>
<feature type="domain" description="THIF-type NAD/FAD binding fold" evidence="1">
    <location>
        <begin position="14"/>
        <end position="234"/>
    </location>
</feature>
<dbReference type="RefSeq" id="WP_326507147.1">
    <property type="nucleotide sequence ID" value="NZ_JAWIIV010000011.1"/>
</dbReference>
<dbReference type="InterPro" id="IPR035985">
    <property type="entry name" value="Ubiquitin-activating_enz"/>
</dbReference>
<accession>A0ABU6J9V0</accession>
<dbReference type="PANTHER" id="PTHR10953:SF247">
    <property type="entry name" value="SLL6053 PROTEIN"/>
    <property type="match status" value="1"/>
</dbReference>
<sequence length="266" mass="29539">MMDVHFIHPQLLTQQVKVHVIGAGGTGSQMVNNLARLHLALLALGHPSGLHVTLWDDDVVSEANVGRQAFYPCDIGQHKAPTLIHRINIAFGLQWKSEVIRVKATSDLKSHLVIGCVDNRQARAAILAGARESKVNYWLDCGNRLSDSQVILGEVDPTIPQKRKTVRLPHAADLLPELINPKLDEKDDVPSCSLADALEKQSLFINSSVALYACNLLSELFRHGQITYHGGFINLKSGRTSPLQIGEETWKRFGYAPKRRIRPKKK</sequence>
<reference evidence="2 3" key="1">
    <citation type="submission" date="2023-10" db="EMBL/GenBank/DDBJ databases">
        <title>Noviherbaspirillum sp. CPCC 100848 genome assembly.</title>
        <authorList>
            <person name="Li X.Y."/>
            <person name="Fang X.M."/>
        </authorList>
    </citation>
    <scope>NUCLEOTIDE SEQUENCE [LARGE SCALE GENOMIC DNA]</scope>
    <source>
        <strain evidence="2 3">CPCC 100848</strain>
    </source>
</reference>
<proteinExistence type="predicted"/>
<dbReference type="Pfam" id="PF00899">
    <property type="entry name" value="ThiF"/>
    <property type="match status" value="1"/>
</dbReference>
<dbReference type="EMBL" id="JAWIIV010000011">
    <property type="protein sequence ID" value="MEC4720429.1"/>
    <property type="molecule type" value="Genomic_DNA"/>
</dbReference>
<dbReference type="InterPro" id="IPR022500">
    <property type="entry name" value="PRTRC_ThiF"/>
</dbReference>
<evidence type="ECO:0000313" key="3">
    <source>
        <dbReference type="Proteomes" id="UP001352263"/>
    </source>
</evidence>
<dbReference type="Gene3D" id="3.40.50.720">
    <property type="entry name" value="NAD(P)-binding Rossmann-like Domain"/>
    <property type="match status" value="1"/>
</dbReference>
<evidence type="ECO:0000259" key="1">
    <source>
        <dbReference type="Pfam" id="PF00899"/>
    </source>
</evidence>